<reference evidence="1 2" key="1">
    <citation type="submission" date="2019-02" db="EMBL/GenBank/DDBJ databases">
        <title>Deep-cultivation of Planctomycetes and their phenomic and genomic characterization uncovers novel biology.</title>
        <authorList>
            <person name="Wiegand S."/>
            <person name="Jogler M."/>
            <person name="Boedeker C."/>
            <person name="Pinto D."/>
            <person name="Vollmers J."/>
            <person name="Rivas-Marin E."/>
            <person name="Kohn T."/>
            <person name="Peeters S.H."/>
            <person name="Heuer A."/>
            <person name="Rast P."/>
            <person name="Oberbeckmann S."/>
            <person name="Bunk B."/>
            <person name="Jeske O."/>
            <person name="Meyerdierks A."/>
            <person name="Storesund J.E."/>
            <person name="Kallscheuer N."/>
            <person name="Luecker S."/>
            <person name="Lage O.M."/>
            <person name="Pohl T."/>
            <person name="Merkel B.J."/>
            <person name="Hornburger P."/>
            <person name="Mueller R.-W."/>
            <person name="Bruemmer F."/>
            <person name="Labrenz M."/>
            <person name="Spormann A.M."/>
            <person name="Op Den Camp H."/>
            <person name="Overmann J."/>
            <person name="Amann R."/>
            <person name="Jetten M.S.M."/>
            <person name="Mascher T."/>
            <person name="Medema M.H."/>
            <person name="Devos D.P."/>
            <person name="Kaster A.-K."/>
            <person name="Ovreas L."/>
            <person name="Rohde M."/>
            <person name="Galperin M.Y."/>
            <person name="Jogler C."/>
        </authorList>
    </citation>
    <scope>NUCLEOTIDE SEQUENCE [LARGE SCALE GENOMIC DNA]</scope>
    <source>
        <strain evidence="1 2">Pan54</strain>
    </source>
</reference>
<name>A0A5C5XGW9_9PLAN</name>
<organism evidence="1 2">
    <name type="scientific">Rubinisphaera italica</name>
    <dbReference type="NCBI Taxonomy" id="2527969"/>
    <lineage>
        <taxon>Bacteria</taxon>
        <taxon>Pseudomonadati</taxon>
        <taxon>Planctomycetota</taxon>
        <taxon>Planctomycetia</taxon>
        <taxon>Planctomycetales</taxon>
        <taxon>Planctomycetaceae</taxon>
        <taxon>Rubinisphaera</taxon>
    </lineage>
</organism>
<keyword evidence="2" id="KW-1185">Reference proteome</keyword>
<evidence type="ECO:0000313" key="1">
    <source>
        <dbReference type="EMBL" id="TWT61949.1"/>
    </source>
</evidence>
<dbReference type="Proteomes" id="UP000316095">
    <property type="component" value="Unassembled WGS sequence"/>
</dbReference>
<proteinExistence type="predicted"/>
<sequence length="84" mass="9489">MPDLHRTTHICGQIDTNYVSDFLGGTSQNEEMGVGNALDHADCFAHVVPPDHYSFSVSIVSQLSNNRARYIQHVTLYRIIQTRQ</sequence>
<evidence type="ECO:0000313" key="2">
    <source>
        <dbReference type="Proteomes" id="UP000316095"/>
    </source>
</evidence>
<protein>
    <submittedName>
        <fullName evidence="1">Uncharacterized protein</fullName>
    </submittedName>
</protein>
<gene>
    <name evidence="1" type="ORF">Pan54_26870</name>
</gene>
<accession>A0A5C5XGW9</accession>
<dbReference type="EMBL" id="SJPG01000001">
    <property type="protein sequence ID" value="TWT61949.1"/>
    <property type="molecule type" value="Genomic_DNA"/>
</dbReference>
<comment type="caution">
    <text evidence="1">The sequence shown here is derived from an EMBL/GenBank/DDBJ whole genome shotgun (WGS) entry which is preliminary data.</text>
</comment>
<dbReference type="AlphaFoldDB" id="A0A5C5XGW9"/>